<feature type="compositionally biased region" description="Polar residues" evidence="1">
    <location>
        <begin position="93"/>
        <end position="103"/>
    </location>
</feature>
<gene>
    <name evidence="2" type="ORF">P7K49_005705</name>
</gene>
<feature type="region of interest" description="Disordered" evidence="1">
    <location>
        <begin position="84"/>
        <end position="109"/>
    </location>
</feature>
<name>A0ABQ9W0B3_SAGOE</name>
<evidence type="ECO:0000256" key="1">
    <source>
        <dbReference type="SAM" id="MobiDB-lite"/>
    </source>
</evidence>
<sequence length="154" mass="16254">MGVEAAAPHPGSVSARGRASERRVLGTRRALISSVPALESLWPLYPEGSAAALELWADWNLDRHFRPCTAFPVALPGGHCPPQLGPELGVGDTTASAPGSWGQQPRRRPLEGRSWCADHCKCPARLPDPAAASLVQRAPESQEGSVPVPSQAKA</sequence>
<accession>A0ABQ9W0B3</accession>
<dbReference type="EMBL" id="JASSZA010000003">
    <property type="protein sequence ID" value="KAK2115079.1"/>
    <property type="molecule type" value="Genomic_DNA"/>
</dbReference>
<keyword evidence="3" id="KW-1185">Reference proteome</keyword>
<reference evidence="2 3" key="1">
    <citation type="submission" date="2023-05" db="EMBL/GenBank/DDBJ databases">
        <title>B98-5 Cell Line De Novo Hybrid Assembly: An Optical Mapping Approach.</title>
        <authorList>
            <person name="Kananen K."/>
            <person name="Auerbach J.A."/>
            <person name="Kautto E."/>
            <person name="Blachly J.S."/>
        </authorList>
    </citation>
    <scope>NUCLEOTIDE SEQUENCE [LARGE SCALE GENOMIC DNA]</scope>
    <source>
        <strain evidence="2">B95-8</strain>
        <tissue evidence="2">Cell line</tissue>
    </source>
</reference>
<comment type="caution">
    <text evidence="2">The sequence shown here is derived from an EMBL/GenBank/DDBJ whole genome shotgun (WGS) entry which is preliminary data.</text>
</comment>
<evidence type="ECO:0000313" key="2">
    <source>
        <dbReference type="EMBL" id="KAK2115079.1"/>
    </source>
</evidence>
<proteinExistence type="predicted"/>
<feature type="region of interest" description="Disordered" evidence="1">
    <location>
        <begin position="1"/>
        <end position="20"/>
    </location>
</feature>
<protein>
    <submittedName>
        <fullName evidence="2">Uncharacterized protein</fullName>
    </submittedName>
</protein>
<evidence type="ECO:0000313" key="3">
    <source>
        <dbReference type="Proteomes" id="UP001266305"/>
    </source>
</evidence>
<feature type="region of interest" description="Disordered" evidence="1">
    <location>
        <begin position="133"/>
        <end position="154"/>
    </location>
</feature>
<dbReference type="Proteomes" id="UP001266305">
    <property type="component" value="Unassembled WGS sequence"/>
</dbReference>
<organism evidence="2 3">
    <name type="scientific">Saguinus oedipus</name>
    <name type="common">Cotton-top tamarin</name>
    <name type="synonym">Oedipomidas oedipus</name>
    <dbReference type="NCBI Taxonomy" id="9490"/>
    <lineage>
        <taxon>Eukaryota</taxon>
        <taxon>Metazoa</taxon>
        <taxon>Chordata</taxon>
        <taxon>Craniata</taxon>
        <taxon>Vertebrata</taxon>
        <taxon>Euteleostomi</taxon>
        <taxon>Mammalia</taxon>
        <taxon>Eutheria</taxon>
        <taxon>Euarchontoglires</taxon>
        <taxon>Primates</taxon>
        <taxon>Haplorrhini</taxon>
        <taxon>Platyrrhini</taxon>
        <taxon>Cebidae</taxon>
        <taxon>Callitrichinae</taxon>
        <taxon>Saguinus</taxon>
    </lineage>
</organism>